<dbReference type="eggNOG" id="KOG3069">
    <property type="taxonomic scope" value="Eukaryota"/>
</dbReference>
<evidence type="ECO:0000256" key="1">
    <source>
        <dbReference type="SAM" id="MobiDB-lite"/>
    </source>
</evidence>
<dbReference type="PROSITE" id="PS51462">
    <property type="entry name" value="NUDIX"/>
    <property type="match status" value="1"/>
</dbReference>
<sequence length="274" mass="30083">MTILLNPTLGLTEENKKRVQRLVTHGSAHPTNRIAAVLVLLYQDPEEDNTLRVLLTTRAKHLRTHAGQTALPGGRMDEADGRDPVTAAFREANEETCLPLPPHRDIHVLCTLEPHLSLHTLLVIPVIALLTHPNPQLFIEQTLKPSPNEVSRIFSHPLRALLDPGRYLGKDMERLAERGSLEAIDTAENTARAAYHVGVSSGASFVETALTGIDKNLTGVDTACRTHFLARSLPFFPAYSLKKHPGGDAAHNRLTSRPTSSLPEPPISKHRVPD</sequence>
<comment type="caution">
    <text evidence="3">The sequence shown here is derived from an EMBL/GenBank/DDBJ whole genome shotgun (WGS) entry which is preliminary data.</text>
</comment>
<feature type="region of interest" description="Disordered" evidence="1">
    <location>
        <begin position="247"/>
        <end position="274"/>
    </location>
</feature>
<dbReference type="EMBL" id="LATX01002238">
    <property type="protein sequence ID" value="KTB32336.1"/>
    <property type="molecule type" value="Genomic_DNA"/>
</dbReference>
<reference evidence="3 4" key="1">
    <citation type="submission" date="2015-12" db="EMBL/GenBank/DDBJ databases">
        <title>Draft genome sequence of Moniliophthora roreri, the causal agent of frosty pod rot of cacao.</title>
        <authorList>
            <person name="Aime M.C."/>
            <person name="Diaz-Valderrama J.R."/>
            <person name="Kijpornyongpan T."/>
            <person name="Phillips-Mora W."/>
        </authorList>
    </citation>
    <scope>NUCLEOTIDE SEQUENCE [LARGE SCALE GENOMIC DNA]</scope>
    <source>
        <strain evidence="3 4">MCA 2952</strain>
    </source>
</reference>
<feature type="compositionally biased region" description="Polar residues" evidence="1">
    <location>
        <begin position="253"/>
        <end position="262"/>
    </location>
</feature>
<dbReference type="CDD" id="cd03426">
    <property type="entry name" value="NUDIX_CoAse_Nudt7"/>
    <property type="match status" value="1"/>
</dbReference>
<evidence type="ECO:0000259" key="2">
    <source>
        <dbReference type="PROSITE" id="PS51462"/>
    </source>
</evidence>
<proteinExistence type="predicted"/>
<dbReference type="InterPro" id="IPR000086">
    <property type="entry name" value="NUDIX_hydrolase_dom"/>
</dbReference>
<evidence type="ECO:0000313" key="3">
    <source>
        <dbReference type="EMBL" id="KTB32336.1"/>
    </source>
</evidence>
<dbReference type="AlphaFoldDB" id="A0A0W0F7M2"/>
<organism evidence="3 4">
    <name type="scientific">Moniliophthora roreri</name>
    <name type="common">Frosty pod rot fungus</name>
    <name type="synonym">Monilia roreri</name>
    <dbReference type="NCBI Taxonomy" id="221103"/>
    <lineage>
        <taxon>Eukaryota</taxon>
        <taxon>Fungi</taxon>
        <taxon>Dikarya</taxon>
        <taxon>Basidiomycota</taxon>
        <taxon>Agaricomycotina</taxon>
        <taxon>Agaricomycetes</taxon>
        <taxon>Agaricomycetidae</taxon>
        <taxon>Agaricales</taxon>
        <taxon>Marasmiineae</taxon>
        <taxon>Marasmiaceae</taxon>
        <taxon>Moniliophthora</taxon>
    </lineage>
</organism>
<dbReference type="GO" id="GO:0015938">
    <property type="term" value="P:coenzyme A catabolic process"/>
    <property type="evidence" value="ECO:0007669"/>
    <property type="project" value="TreeGrafter"/>
</dbReference>
<accession>A0A0W0F7M2</accession>
<evidence type="ECO:0000313" key="4">
    <source>
        <dbReference type="Proteomes" id="UP000054988"/>
    </source>
</evidence>
<dbReference type="Gene3D" id="3.90.79.10">
    <property type="entry name" value="Nucleoside Triphosphate Pyrophosphohydrolase"/>
    <property type="match status" value="1"/>
</dbReference>
<dbReference type="Pfam" id="PF00293">
    <property type="entry name" value="NUDIX"/>
    <property type="match status" value="1"/>
</dbReference>
<gene>
    <name evidence="3" type="ORF">WG66_15071</name>
</gene>
<name>A0A0W0F7M2_MONRR</name>
<dbReference type="SUPFAM" id="SSF55811">
    <property type="entry name" value="Nudix"/>
    <property type="match status" value="1"/>
</dbReference>
<feature type="domain" description="Nudix hydrolase" evidence="2">
    <location>
        <begin position="32"/>
        <end position="177"/>
    </location>
</feature>
<dbReference type="GO" id="GO:0010945">
    <property type="term" value="F:coenzyme A diphosphatase activity"/>
    <property type="evidence" value="ECO:0007669"/>
    <property type="project" value="InterPro"/>
</dbReference>
<dbReference type="PANTHER" id="PTHR12992">
    <property type="entry name" value="NUDIX HYDROLASE"/>
    <property type="match status" value="1"/>
</dbReference>
<dbReference type="InterPro" id="IPR015797">
    <property type="entry name" value="NUDIX_hydrolase-like_dom_sf"/>
</dbReference>
<dbReference type="InterPro" id="IPR045121">
    <property type="entry name" value="CoAse"/>
</dbReference>
<protein>
    <recommendedName>
        <fullName evidence="2">Nudix hydrolase domain-containing protein</fullName>
    </recommendedName>
</protein>
<dbReference type="Proteomes" id="UP000054988">
    <property type="component" value="Unassembled WGS sequence"/>
</dbReference>
<dbReference type="PANTHER" id="PTHR12992:SF45">
    <property type="entry name" value="NUDIX HYDROLASE DOMAIN-CONTAINING PROTEIN"/>
    <property type="match status" value="1"/>
</dbReference>